<proteinExistence type="predicted"/>
<dbReference type="Proteomes" id="UP000032180">
    <property type="component" value="Chromosome 7"/>
</dbReference>
<evidence type="ECO:0000313" key="2">
    <source>
        <dbReference type="EnsemblPlants" id="LPERR07G21440.2"/>
    </source>
</evidence>
<dbReference type="EnsemblPlants" id="LPERR07G21440.2">
    <property type="protein sequence ID" value="LPERR07G21440.2"/>
    <property type="gene ID" value="LPERR07G21440"/>
</dbReference>
<protein>
    <submittedName>
        <fullName evidence="2">Uncharacterized protein</fullName>
    </submittedName>
</protein>
<accession>A0A0D9X2A9</accession>
<sequence length="111" mass="11998">MQVQSDSTPNYLSSAKSTIQIPCGFQEDYGCRVNEIILGTEHGGVAAEEDDGGPGEGQRTEGVSRTLHQSHHAYETIQPLLRRGGYLLPSPATALRLSRFATVFSAGDVRH</sequence>
<reference evidence="2" key="3">
    <citation type="submission" date="2015-04" db="UniProtKB">
        <authorList>
            <consortium name="EnsemblPlants"/>
        </authorList>
    </citation>
    <scope>IDENTIFICATION</scope>
</reference>
<organism evidence="2 3">
    <name type="scientific">Leersia perrieri</name>
    <dbReference type="NCBI Taxonomy" id="77586"/>
    <lineage>
        <taxon>Eukaryota</taxon>
        <taxon>Viridiplantae</taxon>
        <taxon>Streptophyta</taxon>
        <taxon>Embryophyta</taxon>
        <taxon>Tracheophyta</taxon>
        <taxon>Spermatophyta</taxon>
        <taxon>Magnoliopsida</taxon>
        <taxon>Liliopsida</taxon>
        <taxon>Poales</taxon>
        <taxon>Poaceae</taxon>
        <taxon>BOP clade</taxon>
        <taxon>Oryzoideae</taxon>
        <taxon>Oryzeae</taxon>
        <taxon>Oryzinae</taxon>
        <taxon>Leersia</taxon>
    </lineage>
</organism>
<dbReference type="Gramene" id="LPERR07G21440.2">
    <property type="protein sequence ID" value="LPERR07G21440.2"/>
    <property type="gene ID" value="LPERR07G21440"/>
</dbReference>
<feature type="region of interest" description="Disordered" evidence="1">
    <location>
        <begin position="45"/>
        <end position="67"/>
    </location>
</feature>
<reference evidence="2 3" key="1">
    <citation type="submission" date="2012-08" db="EMBL/GenBank/DDBJ databases">
        <title>Oryza genome evolution.</title>
        <authorList>
            <person name="Wing R.A."/>
        </authorList>
    </citation>
    <scope>NUCLEOTIDE SEQUENCE</scope>
</reference>
<evidence type="ECO:0000313" key="3">
    <source>
        <dbReference type="Proteomes" id="UP000032180"/>
    </source>
</evidence>
<reference evidence="3" key="2">
    <citation type="submission" date="2013-12" db="EMBL/GenBank/DDBJ databases">
        <authorList>
            <person name="Yu Y."/>
            <person name="Lee S."/>
            <person name="de Baynast K."/>
            <person name="Wissotski M."/>
            <person name="Liu L."/>
            <person name="Talag J."/>
            <person name="Goicoechea J."/>
            <person name="Angelova A."/>
            <person name="Jetty R."/>
            <person name="Kudrna D."/>
            <person name="Golser W."/>
            <person name="Rivera L."/>
            <person name="Zhang J."/>
            <person name="Wing R."/>
        </authorList>
    </citation>
    <scope>NUCLEOTIDE SEQUENCE</scope>
</reference>
<name>A0A0D9X2A9_9ORYZ</name>
<keyword evidence="3" id="KW-1185">Reference proteome</keyword>
<evidence type="ECO:0000256" key="1">
    <source>
        <dbReference type="SAM" id="MobiDB-lite"/>
    </source>
</evidence>
<dbReference type="AlphaFoldDB" id="A0A0D9X2A9"/>